<protein>
    <submittedName>
        <fullName evidence="2">Uncharacterized protein</fullName>
    </submittedName>
</protein>
<evidence type="ECO:0000256" key="1">
    <source>
        <dbReference type="SAM" id="MobiDB-lite"/>
    </source>
</evidence>
<dbReference type="EMBL" id="CAJNNV010010078">
    <property type="protein sequence ID" value="CAE8598155.1"/>
    <property type="molecule type" value="Genomic_DNA"/>
</dbReference>
<evidence type="ECO:0000313" key="2">
    <source>
        <dbReference type="EMBL" id="CAE8598155.1"/>
    </source>
</evidence>
<proteinExistence type="predicted"/>
<gene>
    <name evidence="2" type="ORF">PGLA1383_LOCUS16567</name>
</gene>
<dbReference type="Proteomes" id="UP000654075">
    <property type="component" value="Unassembled WGS sequence"/>
</dbReference>
<feature type="compositionally biased region" description="Polar residues" evidence="1">
    <location>
        <begin position="26"/>
        <end position="39"/>
    </location>
</feature>
<accession>A0A813EI55</accession>
<organism evidence="2 3">
    <name type="scientific">Polarella glacialis</name>
    <name type="common">Dinoflagellate</name>
    <dbReference type="NCBI Taxonomy" id="89957"/>
    <lineage>
        <taxon>Eukaryota</taxon>
        <taxon>Sar</taxon>
        <taxon>Alveolata</taxon>
        <taxon>Dinophyceae</taxon>
        <taxon>Suessiales</taxon>
        <taxon>Suessiaceae</taxon>
        <taxon>Polarella</taxon>
    </lineage>
</organism>
<evidence type="ECO:0000313" key="3">
    <source>
        <dbReference type="Proteomes" id="UP000654075"/>
    </source>
</evidence>
<sequence length="72" mass="7946">DHPCGSRQEAFPQHPGIRTAKRPEGRSTSTGFSPQSESRTWADPSAEQAEDSPRACLRRARSRLEALRSGLI</sequence>
<dbReference type="AlphaFoldDB" id="A0A813EI55"/>
<feature type="non-terminal residue" evidence="2">
    <location>
        <position position="1"/>
    </location>
</feature>
<keyword evidence="3" id="KW-1185">Reference proteome</keyword>
<name>A0A813EI55_POLGL</name>
<comment type="caution">
    <text evidence="2">The sequence shown here is derived from an EMBL/GenBank/DDBJ whole genome shotgun (WGS) entry which is preliminary data.</text>
</comment>
<feature type="region of interest" description="Disordered" evidence="1">
    <location>
        <begin position="1"/>
        <end position="55"/>
    </location>
</feature>
<reference evidence="2" key="1">
    <citation type="submission" date="2021-02" db="EMBL/GenBank/DDBJ databases">
        <authorList>
            <person name="Dougan E. K."/>
            <person name="Rhodes N."/>
            <person name="Thang M."/>
            <person name="Chan C."/>
        </authorList>
    </citation>
    <scope>NUCLEOTIDE SEQUENCE</scope>
</reference>